<name>A0ABM7VI74_9BACT</name>
<keyword evidence="4" id="KW-1185">Reference proteome</keyword>
<dbReference type="InterPro" id="IPR025388">
    <property type="entry name" value="Alginate_export_dom"/>
</dbReference>
<dbReference type="RefSeq" id="WP_332920984.1">
    <property type="nucleotide sequence ID" value="NZ_AP025293.1"/>
</dbReference>
<geneLocation type="plasmid" evidence="3 4">
    <name>pPP1</name>
</geneLocation>
<accession>A0ABM7VI74</accession>
<dbReference type="Gene3D" id="2.40.160.100">
    <property type="match status" value="1"/>
</dbReference>
<dbReference type="Proteomes" id="UP001354989">
    <property type="component" value="Plasmid pPP1"/>
</dbReference>
<dbReference type="EMBL" id="AP025293">
    <property type="protein sequence ID" value="BDD00670.1"/>
    <property type="molecule type" value="Genomic_DNA"/>
</dbReference>
<feature type="domain" description="Alginate export" evidence="2">
    <location>
        <begin position="25"/>
        <end position="396"/>
    </location>
</feature>
<evidence type="ECO:0000313" key="3">
    <source>
        <dbReference type="EMBL" id="BDD00670.1"/>
    </source>
</evidence>
<proteinExistence type="predicted"/>
<protein>
    <recommendedName>
        <fullName evidence="2">Alginate export domain-containing protein</fullName>
    </recommendedName>
</protein>
<dbReference type="InterPro" id="IPR053728">
    <property type="entry name" value="Alginate_Permeability_Chnl"/>
</dbReference>
<feature type="signal peptide" evidence="1">
    <location>
        <begin position="1"/>
        <end position="22"/>
    </location>
</feature>
<dbReference type="Pfam" id="PF13372">
    <property type="entry name" value="Alginate_exp"/>
    <property type="match status" value="1"/>
</dbReference>
<reference evidence="3 4" key="1">
    <citation type="submission" date="2021-12" db="EMBL/GenBank/DDBJ databases">
        <title>Genome sequencing of bacteria with rrn-lacking chromosome and rrn-plasmid.</title>
        <authorList>
            <person name="Anda M."/>
            <person name="Iwasaki W."/>
        </authorList>
    </citation>
    <scope>NUCLEOTIDE SEQUENCE [LARGE SCALE GENOMIC DNA]</scope>
    <source>
        <strain evidence="3 4">NBRC 101262</strain>
        <plasmid evidence="3 4">pPP1</plasmid>
    </source>
</reference>
<evidence type="ECO:0000313" key="4">
    <source>
        <dbReference type="Proteomes" id="UP001354989"/>
    </source>
</evidence>
<gene>
    <name evidence="3" type="ORF">PEPS_29500</name>
</gene>
<keyword evidence="3" id="KW-0614">Plasmid</keyword>
<feature type="chain" id="PRO_5045900491" description="Alginate export domain-containing protein" evidence="1">
    <location>
        <begin position="23"/>
        <end position="425"/>
    </location>
</feature>
<sequence>MIKSLTLLFSLGLLLLSSPVLAQFKLGLEVRPRSEYRNGFKTLNAEQRSAAFFTEQRTRIYAGYSGDDIDIVVSLQDVRIWGATDQIYKSDPSLTNIHMAYARYHMSPKWAIAAGRMELNYDNARIFGNLAWAQQSRSHDLAQLTFSDSTFQVHVGAAFNQSADTPEFKKVNGTYYNGNNYKTMQYAWLHKDFSKLSASLLLINAGVQNGPDSAASVSFKQTSGGILNYKISKSLKLTAEGYYQSGSLSEEQYINAYMLAGSIGYKVSSGLKVDVGIDYLSGTDSQAGGKTVQAFSPDYGTNHKFYGFMDYFYVGNPHGNVGLKDYYIKGTYKPAKKITTLAHVHFFNAAAPIYTGEGSVTASSSLGTEFDLVLVYAFNKAFNIKAGYSQLFATESMEYLKKGDASSTNNWAWMMLTFKPKLTKL</sequence>
<evidence type="ECO:0000256" key="1">
    <source>
        <dbReference type="SAM" id="SignalP"/>
    </source>
</evidence>
<organism evidence="3 4">
    <name type="scientific">Persicobacter psychrovividus</name>
    <dbReference type="NCBI Taxonomy" id="387638"/>
    <lineage>
        <taxon>Bacteria</taxon>
        <taxon>Pseudomonadati</taxon>
        <taxon>Bacteroidota</taxon>
        <taxon>Cytophagia</taxon>
        <taxon>Cytophagales</taxon>
        <taxon>Persicobacteraceae</taxon>
        <taxon>Persicobacter</taxon>
    </lineage>
</organism>
<evidence type="ECO:0000259" key="2">
    <source>
        <dbReference type="Pfam" id="PF13372"/>
    </source>
</evidence>
<keyword evidence="1" id="KW-0732">Signal</keyword>